<organism evidence="9 10">
    <name type="scientific">Drosophila busckii</name>
    <name type="common">Fruit fly</name>
    <dbReference type="NCBI Taxonomy" id="30019"/>
    <lineage>
        <taxon>Eukaryota</taxon>
        <taxon>Metazoa</taxon>
        <taxon>Ecdysozoa</taxon>
        <taxon>Arthropoda</taxon>
        <taxon>Hexapoda</taxon>
        <taxon>Insecta</taxon>
        <taxon>Pterygota</taxon>
        <taxon>Neoptera</taxon>
        <taxon>Endopterygota</taxon>
        <taxon>Diptera</taxon>
        <taxon>Brachycera</taxon>
        <taxon>Muscomorpha</taxon>
        <taxon>Ephydroidea</taxon>
        <taxon>Drosophilidae</taxon>
        <taxon>Drosophila</taxon>
    </lineage>
</organism>
<comment type="subcellular location">
    <subcellularLocation>
        <location evidence="1">Secreted</location>
    </subcellularLocation>
</comment>
<dbReference type="SMR" id="A0A0M4EXV7"/>
<dbReference type="Pfam" id="PF15886">
    <property type="entry name" value="CBM39"/>
    <property type="match status" value="1"/>
</dbReference>
<keyword evidence="4" id="KW-0399">Innate immunity</keyword>
<keyword evidence="3" id="KW-0964">Secreted</keyword>
<evidence type="ECO:0000256" key="3">
    <source>
        <dbReference type="ARBA" id="ARBA00022525"/>
    </source>
</evidence>
<dbReference type="Gene3D" id="2.60.40.2140">
    <property type="entry name" value="Beta-1,3-glucan-recognition protein, N-terminal domain"/>
    <property type="match status" value="1"/>
</dbReference>
<evidence type="ECO:0000259" key="8">
    <source>
        <dbReference type="PROSITE" id="PS51969"/>
    </source>
</evidence>
<evidence type="ECO:0000313" key="10">
    <source>
        <dbReference type="Proteomes" id="UP000494163"/>
    </source>
</evidence>
<dbReference type="PROSITE" id="PS51969">
    <property type="entry name" value="CBM39"/>
    <property type="match status" value="1"/>
</dbReference>
<evidence type="ECO:0000256" key="6">
    <source>
        <dbReference type="ARBA" id="ARBA00022859"/>
    </source>
</evidence>
<evidence type="ECO:0000256" key="7">
    <source>
        <dbReference type="ARBA" id="ARBA00023180"/>
    </source>
</evidence>
<dbReference type="GO" id="GO:0030246">
    <property type="term" value="F:carbohydrate binding"/>
    <property type="evidence" value="ECO:0007669"/>
    <property type="project" value="InterPro"/>
</dbReference>
<reference evidence="9 10" key="1">
    <citation type="submission" date="2015-08" db="EMBL/GenBank/DDBJ databases">
        <title>Ancestral chromatin configuration constrains chromatin evolution on differentiating sex chromosomes in Drosophila.</title>
        <authorList>
            <person name="Zhou Q."/>
            <person name="Bachtrog D."/>
        </authorList>
    </citation>
    <scope>NUCLEOTIDE SEQUENCE [LARGE SCALE GENOMIC DNA]</scope>
    <source>
        <tissue evidence="9">Whole larvae</tissue>
    </source>
</reference>
<dbReference type="OrthoDB" id="4781at2759"/>
<accession>A0A0M4EXV7</accession>
<keyword evidence="6" id="KW-0391">Immunity</keyword>
<dbReference type="Proteomes" id="UP000494163">
    <property type="component" value="Chromosome 3L"/>
</dbReference>
<evidence type="ECO:0000256" key="1">
    <source>
        <dbReference type="ARBA" id="ARBA00004613"/>
    </source>
</evidence>
<evidence type="ECO:0000256" key="4">
    <source>
        <dbReference type="ARBA" id="ARBA00022588"/>
    </source>
</evidence>
<name>A0A0M4EXV7_DROBS</name>
<dbReference type="InterPro" id="IPR031756">
    <property type="entry name" value="BGBP_N"/>
</dbReference>
<keyword evidence="5" id="KW-0732">Signal</keyword>
<feature type="non-terminal residue" evidence="9">
    <location>
        <position position="1"/>
    </location>
</feature>
<feature type="domain" description="CBM39" evidence="8">
    <location>
        <begin position="3"/>
        <end position="95"/>
    </location>
</feature>
<dbReference type="GO" id="GO:0005576">
    <property type="term" value="C:extracellular region"/>
    <property type="evidence" value="ECO:0007669"/>
    <property type="project" value="UniProtKB-SubCell"/>
</dbReference>
<evidence type="ECO:0000256" key="2">
    <source>
        <dbReference type="ARBA" id="ARBA00008781"/>
    </source>
</evidence>
<dbReference type="GO" id="GO:0045087">
    <property type="term" value="P:innate immune response"/>
    <property type="evidence" value="ECO:0007669"/>
    <property type="project" value="UniProtKB-KW"/>
</dbReference>
<gene>
    <name evidence="9" type="ORF">Dbus_chr3Lg61</name>
</gene>
<dbReference type="OMA" id="FHVNINE"/>
<comment type="similarity">
    <text evidence="2">Belongs to the insect beta-1,3-glucan binding protein family.</text>
</comment>
<dbReference type="InterPro" id="IPR043030">
    <property type="entry name" value="BGBP_N_sf"/>
</dbReference>
<feature type="non-terminal residue" evidence="9">
    <location>
        <position position="95"/>
    </location>
</feature>
<keyword evidence="7" id="KW-0325">Glycoprotein</keyword>
<dbReference type="EMBL" id="CP012525">
    <property type="protein sequence ID" value="ALC42895.1"/>
    <property type="molecule type" value="Genomic_DNA"/>
</dbReference>
<dbReference type="STRING" id="30019.A0A0M4EXV7"/>
<dbReference type="AlphaFoldDB" id="A0A0M4EXV7"/>
<dbReference type="GO" id="GO:0045088">
    <property type="term" value="P:regulation of innate immune response"/>
    <property type="evidence" value="ECO:0007669"/>
    <property type="project" value="UniProtKB-ARBA"/>
</dbReference>
<dbReference type="FunFam" id="2.60.40.2140:FF:000001">
    <property type="entry name" value="Beta-1,3-glucan-binding protein"/>
    <property type="match status" value="1"/>
</dbReference>
<evidence type="ECO:0000313" key="9">
    <source>
        <dbReference type="EMBL" id="ALC42895.1"/>
    </source>
</evidence>
<sequence>AAYEVPKANIEVFYPKGFQVSIPHDKGITLFAFHGKLNEEMEGLEAGTWARDIVKVKNGRWTFRDRETRLKQGDVLYYWTYAIYKGLGYREDAGI</sequence>
<proteinExistence type="inferred from homology"/>
<evidence type="ECO:0000256" key="5">
    <source>
        <dbReference type="ARBA" id="ARBA00022729"/>
    </source>
</evidence>
<keyword evidence="10" id="KW-1185">Reference proteome</keyword>
<protein>
    <submittedName>
        <fullName evidence="9">CG12780</fullName>
    </submittedName>
</protein>